<reference evidence="2" key="1">
    <citation type="journal article" date="2023" name="G3 (Bethesda)">
        <title>Genome assembly and association tests identify interacting loci associated with vigor, precocity, and sex in interspecific pistachio rootstocks.</title>
        <authorList>
            <person name="Palmer W."/>
            <person name="Jacygrad E."/>
            <person name="Sagayaradj S."/>
            <person name="Cavanaugh K."/>
            <person name="Han R."/>
            <person name="Bertier L."/>
            <person name="Beede B."/>
            <person name="Kafkas S."/>
            <person name="Golino D."/>
            <person name="Preece J."/>
            <person name="Michelmore R."/>
        </authorList>
    </citation>
    <scope>NUCLEOTIDE SEQUENCE [LARGE SCALE GENOMIC DNA]</scope>
</reference>
<comment type="caution">
    <text evidence="1">The sequence shown here is derived from an EMBL/GenBank/DDBJ whole genome shotgun (WGS) entry which is preliminary data.</text>
</comment>
<organism evidence="1 2">
    <name type="scientific">Pistacia atlantica</name>
    <dbReference type="NCBI Taxonomy" id="434234"/>
    <lineage>
        <taxon>Eukaryota</taxon>
        <taxon>Viridiplantae</taxon>
        <taxon>Streptophyta</taxon>
        <taxon>Embryophyta</taxon>
        <taxon>Tracheophyta</taxon>
        <taxon>Spermatophyta</taxon>
        <taxon>Magnoliopsida</taxon>
        <taxon>eudicotyledons</taxon>
        <taxon>Gunneridae</taxon>
        <taxon>Pentapetalae</taxon>
        <taxon>rosids</taxon>
        <taxon>malvids</taxon>
        <taxon>Sapindales</taxon>
        <taxon>Anacardiaceae</taxon>
        <taxon>Pistacia</taxon>
    </lineage>
</organism>
<dbReference type="EMBL" id="CM047903">
    <property type="protein sequence ID" value="KAJ0093961.1"/>
    <property type="molecule type" value="Genomic_DNA"/>
</dbReference>
<gene>
    <name evidence="1" type="ORF">Patl1_25540</name>
</gene>
<dbReference type="Proteomes" id="UP001164250">
    <property type="component" value="Chromosome 7"/>
</dbReference>
<evidence type="ECO:0000313" key="2">
    <source>
        <dbReference type="Proteomes" id="UP001164250"/>
    </source>
</evidence>
<evidence type="ECO:0000313" key="1">
    <source>
        <dbReference type="EMBL" id="KAJ0093961.1"/>
    </source>
</evidence>
<proteinExistence type="predicted"/>
<name>A0ACC1B4Z9_9ROSI</name>
<protein>
    <submittedName>
        <fullName evidence="1">Uncharacterized protein</fullName>
    </submittedName>
</protein>
<accession>A0ACC1B4Z9</accession>
<keyword evidence="2" id="KW-1185">Reference proteome</keyword>
<sequence length="260" mass="28346">MFVHSIWTNCPKAFASAGVVALFISSVGCLFGLFGAAALLCLLAGLVLLLARLPFSQLKSSFLHSCFLVALSLHRFFIQEFCSCGARFLLLGVALLRWIIAFVFEPMWEVLTGRKDGNIFLVSEANGNLHSPFSNYTTLQKLFASKGLSDDDLVALSGGHTIGVARCGTFSNGIYNFTELDPKSSFSFDGNYFNILLQDKGLLQSDAALLTDKNTEKKVKKFQKSKGFFKALADSIKKLGSVGAGNAGEFRKKCRLVNPQ</sequence>